<sequence>MPLLTTLVDNFNDATIGPNWGNSYGGATETGGRARVPCAAGVYAGYQTGRAWTLAGASVYLKLVTLPAASTGTDVSANFLVTSATAGTSIGFKYNAVTSKLRLQANVAYYDGAAIELTYSPTDHLWLRLREDGTNVYWDTSPNGSTWTNRRTLATPTWITEAVDTVALDLYAYRDAGTTDYVEWDNVNTLADGAVYTGTAALTSDSTLAAASIRSAVIDAELTADSGLAVAETQAHLDGAVLHASGDLTAETGGIDTADAHIRLSRPRSRWVVSAPWI</sequence>
<protein>
    <submittedName>
        <fullName evidence="1">Uncharacterized protein</fullName>
    </submittedName>
</protein>
<evidence type="ECO:0000313" key="2">
    <source>
        <dbReference type="Proteomes" id="UP000540128"/>
    </source>
</evidence>
<dbReference type="AlphaFoldDB" id="A0A7Y6F512"/>
<proteinExistence type="predicted"/>
<dbReference type="RefSeq" id="WP_191835126.1">
    <property type="nucleotide sequence ID" value="NZ_JAANNT010000035.1"/>
</dbReference>
<dbReference type="EMBL" id="JAANNT010000035">
    <property type="protein sequence ID" value="NUV31953.1"/>
    <property type="molecule type" value="Genomic_DNA"/>
</dbReference>
<organism evidence="1 2">
    <name type="scientific">Streptomyces odorifer</name>
    <dbReference type="NCBI Taxonomy" id="53450"/>
    <lineage>
        <taxon>Bacteria</taxon>
        <taxon>Bacillati</taxon>
        <taxon>Actinomycetota</taxon>
        <taxon>Actinomycetes</taxon>
        <taxon>Kitasatosporales</taxon>
        <taxon>Streptomycetaceae</taxon>
        <taxon>Streptomyces</taxon>
        <taxon>Streptomyces albidoflavus group</taxon>
    </lineage>
</organism>
<accession>A0A7Y6F512</accession>
<name>A0A7Y6F512_9ACTN</name>
<reference evidence="1 2" key="1">
    <citation type="submission" date="2020-03" db="EMBL/GenBank/DDBJ databases">
        <title>Complete genome sequence of sixteen Streptomyces strains facilitates identification of candidate genes involved in plant growth-promotion in grain legumes and cereals.</title>
        <authorList>
            <person name="Gopalakrishnan S."/>
            <person name="Thakur V."/>
            <person name="Saxena R."/>
            <person name="Vadlamudi S."/>
            <person name="Purohit S."/>
            <person name="Kumar V."/>
            <person name="Rathore A."/>
            <person name="Chitikineni A."/>
            <person name="Varshney R.K."/>
        </authorList>
    </citation>
    <scope>NUCLEOTIDE SEQUENCE [LARGE SCALE GENOMIC DNA]</scope>
    <source>
        <strain evidence="1 2">KAI-180</strain>
    </source>
</reference>
<gene>
    <name evidence="1" type="ORF">G6W59_27300</name>
</gene>
<keyword evidence="2" id="KW-1185">Reference proteome</keyword>
<evidence type="ECO:0000313" key="1">
    <source>
        <dbReference type="EMBL" id="NUV31953.1"/>
    </source>
</evidence>
<comment type="caution">
    <text evidence="1">The sequence shown here is derived from an EMBL/GenBank/DDBJ whole genome shotgun (WGS) entry which is preliminary data.</text>
</comment>
<dbReference type="Proteomes" id="UP000540128">
    <property type="component" value="Unassembled WGS sequence"/>
</dbReference>